<protein>
    <recommendedName>
        <fullName evidence="3">AB hydrolase-1 domain-containing protein</fullName>
    </recommendedName>
</protein>
<dbReference type="SUPFAM" id="SSF53474">
    <property type="entry name" value="alpha/beta-Hydrolases"/>
    <property type="match status" value="1"/>
</dbReference>
<accession>A0A164VUH2</accession>
<dbReference type="AlphaFoldDB" id="A0A164VUH2"/>
<dbReference type="Gene3D" id="3.40.50.1820">
    <property type="entry name" value="alpha/beta hydrolase"/>
    <property type="match status" value="1"/>
</dbReference>
<reference evidence="1 2" key="1">
    <citation type="journal article" date="2016" name="Mol. Biol. Evol.">
        <title>Comparative Genomics of Early-Diverging Mushroom-Forming Fungi Provides Insights into the Origins of Lignocellulose Decay Capabilities.</title>
        <authorList>
            <person name="Nagy L.G."/>
            <person name="Riley R."/>
            <person name="Tritt A."/>
            <person name="Adam C."/>
            <person name="Daum C."/>
            <person name="Floudas D."/>
            <person name="Sun H."/>
            <person name="Yadav J.S."/>
            <person name="Pangilinan J."/>
            <person name="Larsson K.H."/>
            <person name="Matsuura K."/>
            <person name="Barry K."/>
            <person name="Labutti K."/>
            <person name="Kuo R."/>
            <person name="Ohm R.A."/>
            <person name="Bhattacharya S.S."/>
            <person name="Shirouzu T."/>
            <person name="Yoshinaga Y."/>
            <person name="Martin F.M."/>
            <person name="Grigoriev I.V."/>
            <person name="Hibbett D.S."/>
        </authorList>
    </citation>
    <scope>NUCLEOTIDE SEQUENCE [LARGE SCALE GENOMIC DNA]</scope>
    <source>
        <strain evidence="1 2">HHB9708</strain>
    </source>
</reference>
<dbReference type="EMBL" id="KV419404">
    <property type="protein sequence ID" value="KZS94480.1"/>
    <property type="molecule type" value="Genomic_DNA"/>
</dbReference>
<evidence type="ECO:0008006" key="3">
    <source>
        <dbReference type="Google" id="ProtNLM"/>
    </source>
</evidence>
<evidence type="ECO:0000313" key="1">
    <source>
        <dbReference type="EMBL" id="KZS94480.1"/>
    </source>
</evidence>
<name>A0A164VUH2_9AGAM</name>
<sequence length="374" mass="41856">MLWERETFVVDPRPSYHYRVSGNRYTPSHKTASTILNPSLSLVFLHAAGMFKECFEPVIELLFQKKRAYGGVNIGEIWAIGMTTFLYADHADPFSECPNHGQSAVLNAKDIARDYQGEWSLTEYCDAVSAFLRGQPGGHDLLQKELVFIGQSVGAITISLLSARDPAIRFHSIILGDPILGPRSTAKDMIAVSYSRSSFVRQDVWPSRDEARGYLDEYSLTKAWKPESKDLFVKYALMDHSAGSLPKPFDFRGVTLACRRDQEAACYRAIAMDSEAHRLLARLYSSNIPVYYIYDLKPNQRAAQIQPGIFLCEGTMPTATYGIRAGHLASVIQGFSMVRLILLQFVQNDPGETATALAHILKDDNSKRAYLARL</sequence>
<gene>
    <name evidence="1" type="ORF">SISNIDRAFT_484696</name>
</gene>
<keyword evidence="2" id="KW-1185">Reference proteome</keyword>
<evidence type="ECO:0000313" key="2">
    <source>
        <dbReference type="Proteomes" id="UP000076722"/>
    </source>
</evidence>
<proteinExistence type="predicted"/>
<dbReference type="InterPro" id="IPR029058">
    <property type="entry name" value="AB_hydrolase_fold"/>
</dbReference>
<dbReference type="Proteomes" id="UP000076722">
    <property type="component" value="Unassembled WGS sequence"/>
</dbReference>
<organism evidence="1 2">
    <name type="scientific">Sistotremastrum niveocremeum HHB9708</name>
    <dbReference type="NCBI Taxonomy" id="1314777"/>
    <lineage>
        <taxon>Eukaryota</taxon>
        <taxon>Fungi</taxon>
        <taxon>Dikarya</taxon>
        <taxon>Basidiomycota</taxon>
        <taxon>Agaricomycotina</taxon>
        <taxon>Agaricomycetes</taxon>
        <taxon>Sistotremastrales</taxon>
        <taxon>Sistotremastraceae</taxon>
        <taxon>Sertulicium</taxon>
        <taxon>Sertulicium niveocremeum</taxon>
    </lineage>
</organism>